<dbReference type="SUPFAM" id="SSF63380">
    <property type="entry name" value="Riboflavin synthase domain-like"/>
    <property type="match status" value="1"/>
</dbReference>
<feature type="domain" description="FAD-binding FR-type" evidence="5">
    <location>
        <begin position="843"/>
        <end position="1080"/>
    </location>
</feature>
<evidence type="ECO:0000256" key="1">
    <source>
        <dbReference type="ARBA" id="ARBA00001974"/>
    </source>
</evidence>
<dbReference type="Gene3D" id="3.40.50.970">
    <property type="match status" value="1"/>
</dbReference>
<dbReference type="Gene3D" id="1.20.990.10">
    <property type="entry name" value="NADPH-cytochrome p450 Reductase, Chain A, domain 3"/>
    <property type="match status" value="1"/>
</dbReference>
<name>A0ABQ7JR24_9FUNG</name>
<comment type="caution">
    <text evidence="6">The sequence shown here is derived from an EMBL/GenBank/DDBJ whole genome shotgun (WGS) entry which is preliminary data.</text>
</comment>
<dbReference type="Gene3D" id="3.40.50.80">
    <property type="entry name" value="Nucleotide-binding domain of ferredoxin-NADP reductase (FNR) module"/>
    <property type="match status" value="1"/>
</dbReference>
<keyword evidence="2" id="KW-0285">Flavoprotein</keyword>
<dbReference type="Pfam" id="PF00667">
    <property type="entry name" value="FAD_binding_1"/>
    <property type="match status" value="1"/>
</dbReference>
<dbReference type="InterPro" id="IPR017938">
    <property type="entry name" value="Riboflavin_synthase-like_b-brl"/>
</dbReference>
<dbReference type="InterPro" id="IPR017927">
    <property type="entry name" value="FAD-bd_FR_type"/>
</dbReference>
<evidence type="ECO:0000313" key="6">
    <source>
        <dbReference type="EMBL" id="KAG0283546.1"/>
    </source>
</evidence>
<dbReference type="Gene3D" id="3.40.50.920">
    <property type="match status" value="1"/>
</dbReference>
<evidence type="ECO:0000313" key="7">
    <source>
        <dbReference type="Proteomes" id="UP001194696"/>
    </source>
</evidence>
<accession>A0ABQ7JR24</accession>
<dbReference type="PANTHER" id="PTHR19384:SF109">
    <property type="entry name" value="SULFITE REDUCTASE [NADPH] FLAVOPROTEIN COMPONENT"/>
    <property type="match status" value="1"/>
</dbReference>
<protein>
    <recommendedName>
        <fullName evidence="5">FAD-binding FR-type domain-containing protein</fullName>
    </recommendedName>
</protein>
<dbReference type="Pfam" id="PF00175">
    <property type="entry name" value="NAD_binding_1"/>
    <property type="match status" value="1"/>
</dbReference>
<evidence type="ECO:0000256" key="2">
    <source>
        <dbReference type="ARBA" id="ARBA00022630"/>
    </source>
</evidence>
<dbReference type="PRINTS" id="PR00371">
    <property type="entry name" value="FPNCR"/>
</dbReference>
<gene>
    <name evidence="6" type="ORF">BGZ96_012052</name>
</gene>
<evidence type="ECO:0000256" key="3">
    <source>
        <dbReference type="ARBA" id="ARBA00022827"/>
    </source>
</evidence>
<dbReference type="PROSITE" id="PS51384">
    <property type="entry name" value="FAD_FR"/>
    <property type="match status" value="1"/>
</dbReference>
<reference evidence="6 7" key="1">
    <citation type="journal article" date="2020" name="Fungal Divers.">
        <title>Resolving the Mortierellaceae phylogeny through synthesis of multi-gene phylogenetics and phylogenomics.</title>
        <authorList>
            <person name="Vandepol N."/>
            <person name="Liber J."/>
            <person name="Desiro A."/>
            <person name="Na H."/>
            <person name="Kennedy M."/>
            <person name="Barry K."/>
            <person name="Grigoriev I.V."/>
            <person name="Miller A.N."/>
            <person name="O'Donnell K."/>
            <person name="Stajich J.E."/>
            <person name="Bonito G."/>
        </authorList>
    </citation>
    <scope>NUCLEOTIDE SEQUENCE [LARGE SCALE GENOMIC DNA]</scope>
    <source>
        <strain evidence="6 7">AD045</strain>
    </source>
</reference>
<dbReference type="SUPFAM" id="SSF53323">
    <property type="entry name" value="Pyruvate-ferredoxin oxidoreductase, PFOR, domain III"/>
    <property type="match status" value="1"/>
</dbReference>
<dbReference type="SUPFAM" id="SSF52922">
    <property type="entry name" value="TK C-terminal domain-like"/>
    <property type="match status" value="1"/>
</dbReference>
<dbReference type="InterPro" id="IPR001433">
    <property type="entry name" value="OxRdtase_FAD/NAD-bd"/>
</dbReference>
<dbReference type="InterPro" id="IPR039261">
    <property type="entry name" value="FNR_nucleotide-bd"/>
</dbReference>
<dbReference type="InterPro" id="IPR002869">
    <property type="entry name" value="Pyrv_flavodox_OxRed_cen"/>
</dbReference>
<dbReference type="InterPro" id="IPR023173">
    <property type="entry name" value="NADPH_Cyt_P450_Rdtase_alpha"/>
</dbReference>
<evidence type="ECO:0000259" key="5">
    <source>
        <dbReference type="PROSITE" id="PS51384"/>
    </source>
</evidence>
<sequence length="1236" mass="133588">MLTVLHTLANSAGLFSKNQAAITNASANPAQKINKALQNLHVVRKIILTQNLPEDQEQAALTRLDQILDQISVNSLSVLTYTQIQDLAAALTVTTTSTTTTSKELTQILSTIRSSSSVITTTTTKTITKTINGTTVTTSEDDNVSVTSSEGPSSAVTVVDELDNLSLSIRSNIALGIQGDSKASALQLTSGNLAVEHVAYALSDLLFVYPSSASQHSYLGHGSEQWAKAGLSNATNSVLAPQVLQMSTRANAASAVLGAVSSAASAKATSAISTLASSAAIVNMVPNLYQIAQANRPVVFHVTAESVDSNLNVLRGDYSDVLVARETGILYLASNSVQEAYNVSVLAHAVAAGTNQSVIHVLDGVKTSQQVEAIKTVGDQALAAFVKQEQRNAVVAHDEESLVSAIEGIFDRASALLGHSYKAFEYTGPKDAETVVVVYGPAANVAHHLGDKVGVLNIRLYRPWSFSHFLKAIPTSTKNVIVVEPVSNTTAHGPIFLDVSASFNLWTGAHRPTVTDVKYGLHGASLTQGWIKALVHQVRATKGAKLDLASIVAEPELAQGDVNQVIFWETAASSAVSAHVAKHFQSALGQRTQHSSRVNSYRHSAVIETRVQYSKSNTVAFNESSLAGYATVQDVAVLAEYNVVASLKQGATLVLNAPWSVEELEAKTSAAFRFALGAKQIQVLLIDLNTVAKELGLLGAGKTLLAQIAFLKTHSSNLNDAAFGAIARQYETTNDKLFDGLISSLIERVDKEVIEVPQNPNWLAIELGEADQAALALPKHVTSTVRGIANAFDGSHATTAVEESSAPEEGEVALGKTSNWHKAAWQLMFSEAFDTRQVLSDGDHSYLVKITENRRLTPTTYDRNVFHLEFDTTNTGLKYDIGDALGIHGWNDTQEVLDFIEFYGEKPQTVVVVPRALAKNAPEGTIARHQTNSLLQILQQTLDLFGRPSKRFYADLIPYATNAAEKERLTHLISAEGAQEFKDRVEETLTHADILREFPSAHPSIPQLINMLPAIKPRHYSIASSQKAHPNSVHLLIVAVEWTAPSGKARFGQCTRYLTSLGVGDNVTVSIKPSVMTLPPSPHQPVIMAGLGTGMAPFRAFIQERAWQKAQGIDVGPMILYFGSRNRANEYLYGEELEAYHADGLLTHLRLAFSRDQKEKVYIQNKMNEDGTLLHKYLLDAELNGHFYLCGPTWPAGDVKDAIVQSFMDGEACAAIDANRIVNKLKEEERYVLEVY</sequence>
<dbReference type="Gene3D" id="2.40.30.10">
    <property type="entry name" value="Translation factors"/>
    <property type="match status" value="1"/>
</dbReference>
<comment type="cofactor">
    <cofactor evidence="1">
        <name>FAD</name>
        <dbReference type="ChEBI" id="CHEBI:57692"/>
    </cofactor>
</comment>
<keyword evidence="4" id="KW-0560">Oxidoreductase</keyword>
<keyword evidence="3" id="KW-0274">FAD</keyword>
<dbReference type="InterPro" id="IPR009014">
    <property type="entry name" value="Transketo_C/PFOR_II"/>
</dbReference>
<organism evidence="6 7">
    <name type="scientific">Linnemannia gamsii</name>
    <dbReference type="NCBI Taxonomy" id="64522"/>
    <lineage>
        <taxon>Eukaryota</taxon>
        <taxon>Fungi</taxon>
        <taxon>Fungi incertae sedis</taxon>
        <taxon>Mucoromycota</taxon>
        <taxon>Mortierellomycotina</taxon>
        <taxon>Mortierellomycetes</taxon>
        <taxon>Mortierellales</taxon>
        <taxon>Mortierellaceae</taxon>
        <taxon>Linnemannia</taxon>
    </lineage>
</organism>
<dbReference type="InterPro" id="IPR029061">
    <property type="entry name" value="THDP-binding"/>
</dbReference>
<dbReference type="PANTHER" id="PTHR19384">
    <property type="entry name" value="NITRIC OXIDE SYNTHASE-RELATED"/>
    <property type="match status" value="1"/>
</dbReference>
<dbReference type="Proteomes" id="UP001194696">
    <property type="component" value="Unassembled WGS sequence"/>
</dbReference>
<dbReference type="InterPro" id="IPR003097">
    <property type="entry name" value="CysJ-like_FAD-binding"/>
</dbReference>
<dbReference type="Pfam" id="PF01855">
    <property type="entry name" value="POR_N"/>
    <property type="match status" value="1"/>
</dbReference>
<keyword evidence="7" id="KW-1185">Reference proteome</keyword>
<dbReference type="InterPro" id="IPR001709">
    <property type="entry name" value="Flavoprot_Pyr_Nucl_cyt_Rdtase"/>
</dbReference>
<dbReference type="SUPFAM" id="SSF52343">
    <property type="entry name" value="Ferredoxin reductase-like, C-terminal NADP-linked domain"/>
    <property type="match status" value="1"/>
</dbReference>
<dbReference type="Gene3D" id="3.40.920.10">
    <property type="entry name" value="Pyruvate-ferredoxin oxidoreductase, PFOR, domain III"/>
    <property type="match status" value="1"/>
</dbReference>
<dbReference type="CDD" id="cd06207">
    <property type="entry name" value="CyPoR_like"/>
    <property type="match status" value="1"/>
</dbReference>
<dbReference type="EMBL" id="JAAAIM010000888">
    <property type="protein sequence ID" value="KAG0283546.1"/>
    <property type="molecule type" value="Genomic_DNA"/>
</dbReference>
<dbReference type="SUPFAM" id="SSF52518">
    <property type="entry name" value="Thiamin diphosphate-binding fold (THDP-binding)"/>
    <property type="match status" value="1"/>
</dbReference>
<dbReference type="InterPro" id="IPR002880">
    <property type="entry name" value="Pyrv_Fd/Flavodoxin_OxRdtase_N"/>
</dbReference>
<evidence type="ECO:0000256" key="4">
    <source>
        <dbReference type="ARBA" id="ARBA00023002"/>
    </source>
</evidence>
<proteinExistence type="predicted"/>